<dbReference type="PANTHER" id="PTHR37947">
    <property type="entry name" value="BLL2462 PROTEIN"/>
    <property type="match status" value="1"/>
</dbReference>
<accession>A0A382H358</accession>
<feature type="non-terminal residue" evidence="2">
    <location>
        <position position="163"/>
    </location>
</feature>
<dbReference type="EMBL" id="UINC01058917">
    <property type="protein sequence ID" value="SVB81728.1"/>
    <property type="molecule type" value="Genomic_DNA"/>
</dbReference>
<name>A0A382H358_9ZZZZ</name>
<evidence type="ECO:0000256" key="1">
    <source>
        <dbReference type="SAM" id="Phobius"/>
    </source>
</evidence>
<protein>
    <recommendedName>
        <fullName evidence="3">Aerotolerance regulator N-terminal domain-containing protein</fullName>
    </recommendedName>
</protein>
<evidence type="ECO:0000313" key="2">
    <source>
        <dbReference type="EMBL" id="SVB81728.1"/>
    </source>
</evidence>
<feature type="transmembrane region" description="Helical" evidence="1">
    <location>
        <begin position="12"/>
        <end position="31"/>
    </location>
</feature>
<keyword evidence="1" id="KW-0812">Transmembrane</keyword>
<reference evidence="2" key="1">
    <citation type="submission" date="2018-05" db="EMBL/GenBank/DDBJ databases">
        <authorList>
            <person name="Lanie J.A."/>
            <person name="Ng W.-L."/>
            <person name="Kazmierczak K.M."/>
            <person name="Andrzejewski T.M."/>
            <person name="Davidsen T.M."/>
            <person name="Wayne K.J."/>
            <person name="Tettelin H."/>
            <person name="Glass J.I."/>
            <person name="Rusch D."/>
            <person name="Podicherti R."/>
            <person name="Tsui H.-C.T."/>
            <person name="Winkler M.E."/>
        </authorList>
    </citation>
    <scope>NUCLEOTIDE SEQUENCE</scope>
</reference>
<keyword evidence="1" id="KW-1133">Transmembrane helix</keyword>
<dbReference type="PANTHER" id="PTHR37947:SF1">
    <property type="entry name" value="BLL2462 PROTEIN"/>
    <property type="match status" value="1"/>
</dbReference>
<proteinExistence type="predicted"/>
<feature type="transmembrane region" description="Helical" evidence="1">
    <location>
        <begin position="43"/>
        <end position="64"/>
    </location>
</feature>
<dbReference type="AlphaFoldDB" id="A0A382H358"/>
<sequence length="163" mass="18118">MNESFYLSGKEWLLPVALALVVAVGFVLWAYHKAPTDRKTRRICIGLKVLGIVLLLLCLVDPMVTEERAKPGGNLLALVADTSEGLNLTDAGVSQSRGAILQAALEARSENWQAKLANDFQLKRYRFDTRLANLSHFEDLKFSGSASRLGESLRTLDRRFRGQ</sequence>
<gene>
    <name evidence="2" type="ORF">METZ01_LOCUS234582</name>
</gene>
<evidence type="ECO:0008006" key="3">
    <source>
        <dbReference type="Google" id="ProtNLM"/>
    </source>
</evidence>
<organism evidence="2">
    <name type="scientific">marine metagenome</name>
    <dbReference type="NCBI Taxonomy" id="408172"/>
    <lineage>
        <taxon>unclassified sequences</taxon>
        <taxon>metagenomes</taxon>
        <taxon>ecological metagenomes</taxon>
    </lineage>
</organism>
<keyword evidence="1" id="KW-0472">Membrane</keyword>